<dbReference type="InterPro" id="IPR051135">
    <property type="entry name" value="Gal/GlcNAc/GalNAc_ST"/>
</dbReference>
<evidence type="ECO:0000313" key="1">
    <source>
        <dbReference type="EMBL" id="ANZ40789.1"/>
    </source>
</evidence>
<sequence length="305" mass="33411">MRVLYITGMMRCGSTMIGNVLNETPHALHVGELHFLWRNGVLTEGTNTSCGCGEPLTGCPLWSEVLAAEVAADRHVAQAVEAVQTTRLRARHTPVRLAESLGPRRTPPDVRWVTGVTAELYRAAAAASGAEVVVDSSKFPAEAAALLGRDDLDVRVLHVVRDARATTHSYRKDKSYVTRMSAARSTGYWSAVNAASDLLALAGRDRYLRVRHEDFSARPDEVIGEVMAFAGMPGQVPVAADRTVELGVNHTVTGNPDRFHHGRVLIRDNAKWRTELEWKPRALTTAASAPQLLRYGYPVRAEREG</sequence>
<dbReference type="InterPro" id="IPR027417">
    <property type="entry name" value="P-loop_NTPase"/>
</dbReference>
<protein>
    <recommendedName>
        <fullName evidence="3">Sulfotransferase</fullName>
    </recommendedName>
</protein>
<dbReference type="GO" id="GO:0006790">
    <property type="term" value="P:sulfur compound metabolic process"/>
    <property type="evidence" value="ECO:0007669"/>
    <property type="project" value="TreeGrafter"/>
</dbReference>
<dbReference type="EMBL" id="CP016793">
    <property type="protein sequence ID" value="ANZ40789.1"/>
    <property type="molecule type" value="Genomic_DNA"/>
</dbReference>
<gene>
    <name evidence="1" type="ORF">BBK82_37165</name>
</gene>
<dbReference type="KEGG" id="led:BBK82_37165"/>
<accession>A0A1B2HST2</accession>
<dbReference type="OrthoDB" id="663914at2"/>
<name>A0A1B2HST2_9PSEU</name>
<dbReference type="RefSeq" id="WP_065919126.1">
    <property type="nucleotide sequence ID" value="NZ_CP016793.1"/>
</dbReference>
<dbReference type="PANTHER" id="PTHR10704">
    <property type="entry name" value="CARBOHYDRATE SULFOTRANSFERASE"/>
    <property type="match status" value="1"/>
</dbReference>
<dbReference type="PANTHER" id="PTHR10704:SF44">
    <property type="entry name" value="LD35051P-RELATED"/>
    <property type="match status" value="1"/>
</dbReference>
<reference evidence="1 2" key="1">
    <citation type="submission" date="2016-07" db="EMBL/GenBank/DDBJ databases">
        <title>Complete genome sequence of the Lentzea guizhouensis DHS C013.</title>
        <authorList>
            <person name="Cao C."/>
        </authorList>
    </citation>
    <scope>NUCLEOTIDE SEQUENCE [LARGE SCALE GENOMIC DNA]</scope>
    <source>
        <strain evidence="1 2">DHS C013</strain>
    </source>
</reference>
<dbReference type="Proteomes" id="UP000093053">
    <property type="component" value="Chromosome"/>
</dbReference>
<keyword evidence="2" id="KW-1185">Reference proteome</keyword>
<evidence type="ECO:0008006" key="3">
    <source>
        <dbReference type="Google" id="ProtNLM"/>
    </source>
</evidence>
<organism evidence="1 2">
    <name type="scientific">Lentzea guizhouensis</name>
    <dbReference type="NCBI Taxonomy" id="1586287"/>
    <lineage>
        <taxon>Bacteria</taxon>
        <taxon>Bacillati</taxon>
        <taxon>Actinomycetota</taxon>
        <taxon>Actinomycetes</taxon>
        <taxon>Pseudonocardiales</taxon>
        <taxon>Pseudonocardiaceae</taxon>
        <taxon>Lentzea</taxon>
    </lineage>
</organism>
<dbReference type="GO" id="GO:0006044">
    <property type="term" value="P:N-acetylglucosamine metabolic process"/>
    <property type="evidence" value="ECO:0007669"/>
    <property type="project" value="TreeGrafter"/>
</dbReference>
<dbReference type="Pfam" id="PF13469">
    <property type="entry name" value="Sulfotransfer_3"/>
    <property type="match status" value="1"/>
</dbReference>
<dbReference type="STRING" id="1586287.BBK82_37165"/>
<proteinExistence type="predicted"/>
<dbReference type="GO" id="GO:0001517">
    <property type="term" value="F:N-acetylglucosamine 6-O-sulfotransferase activity"/>
    <property type="evidence" value="ECO:0007669"/>
    <property type="project" value="TreeGrafter"/>
</dbReference>
<evidence type="ECO:0000313" key="2">
    <source>
        <dbReference type="Proteomes" id="UP000093053"/>
    </source>
</evidence>
<dbReference type="SUPFAM" id="SSF52540">
    <property type="entry name" value="P-loop containing nucleoside triphosphate hydrolases"/>
    <property type="match status" value="1"/>
</dbReference>
<dbReference type="Gene3D" id="3.40.50.300">
    <property type="entry name" value="P-loop containing nucleotide triphosphate hydrolases"/>
    <property type="match status" value="1"/>
</dbReference>
<dbReference type="AlphaFoldDB" id="A0A1B2HST2"/>